<keyword evidence="4" id="KW-0411">Iron-sulfur</keyword>
<dbReference type="SUPFAM" id="SSF50022">
    <property type="entry name" value="ISP domain"/>
    <property type="match status" value="1"/>
</dbReference>
<evidence type="ECO:0000256" key="6">
    <source>
        <dbReference type="ARBA" id="ARBA00038001"/>
    </source>
</evidence>
<keyword evidence="9" id="KW-1185">Reference proteome</keyword>
<evidence type="ECO:0000256" key="1">
    <source>
        <dbReference type="ARBA" id="ARBA00022714"/>
    </source>
</evidence>
<evidence type="ECO:0000256" key="5">
    <source>
        <dbReference type="ARBA" id="ARBA00034078"/>
    </source>
</evidence>
<feature type="domain" description="Rieske" evidence="7">
    <location>
        <begin position="5"/>
        <end position="99"/>
    </location>
</feature>
<dbReference type="PANTHER" id="PTHR21496">
    <property type="entry name" value="FERREDOXIN-RELATED"/>
    <property type="match status" value="1"/>
</dbReference>
<evidence type="ECO:0000313" key="8">
    <source>
        <dbReference type="EMBL" id="MBP1964179.1"/>
    </source>
</evidence>
<dbReference type="EMBL" id="JAGGKV010000008">
    <property type="protein sequence ID" value="MBP1964179.1"/>
    <property type="molecule type" value="Genomic_DNA"/>
</dbReference>
<dbReference type="PROSITE" id="PS51296">
    <property type="entry name" value="RIESKE"/>
    <property type="match status" value="1"/>
</dbReference>
<dbReference type="Proteomes" id="UP001519344">
    <property type="component" value="Unassembled WGS sequence"/>
</dbReference>
<dbReference type="PANTHER" id="PTHR21496:SF0">
    <property type="entry name" value="RIESKE DOMAIN-CONTAINING PROTEIN"/>
    <property type="match status" value="1"/>
</dbReference>
<keyword evidence="3" id="KW-0408">Iron</keyword>
<gene>
    <name evidence="8" type="ORF">J2Z65_003402</name>
</gene>
<evidence type="ECO:0000256" key="4">
    <source>
        <dbReference type="ARBA" id="ARBA00023014"/>
    </source>
</evidence>
<accession>A0ABS4I212</accession>
<comment type="similarity">
    <text evidence="6">Belongs to the bacterial ring-hydroxylating dioxygenase ferredoxin component family.</text>
</comment>
<comment type="cofactor">
    <cofactor evidence="5">
        <name>[2Fe-2S] cluster</name>
        <dbReference type="ChEBI" id="CHEBI:190135"/>
    </cofactor>
</comment>
<dbReference type="InterPro" id="IPR017941">
    <property type="entry name" value="Rieske_2Fe-2S"/>
</dbReference>
<dbReference type="Gene3D" id="2.102.10.10">
    <property type="entry name" value="Rieske [2Fe-2S] iron-sulphur domain"/>
    <property type="match status" value="1"/>
</dbReference>
<reference evidence="8 9" key="1">
    <citation type="submission" date="2021-03" db="EMBL/GenBank/DDBJ databases">
        <title>Genomic Encyclopedia of Type Strains, Phase IV (KMG-IV): sequencing the most valuable type-strain genomes for metagenomic binning, comparative biology and taxonomic classification.</title>
        <authorList>
            <person name="Goeker M."/>
        </authorList>
    </citation>
    <scope>NUCLEOTIDE SEQUENCE [LARGE SCALE GENOMIC DNA]</scope>
    <source>
        <strain evidence="8 9">DSM 24950</strain>
    </source>
</reference>
<protein>
    <submittedName>
        <fullName evidence="8">Nitrite reductase/ring-hydroxylating ferredoxin subunit</fullName>
    </submittedName>
</protein>
<comment type="caution">
    <text evidence="8">The sequence shown here is derived from an EMBL/GenBank/DDBJ whole genome shotgun (WGS) entry which is preliminary data.</text>
</comment>
<dbReference type="Pfam" id="PF00355">
    <property type="entry name" value="Rieske"/>
    <property type="match status" value="1"/>
</dbReference>
<evidence type="ECO:0000313" key="9">
    <source>
        <dbReference type="Proteomes" id="UP001519344"/>
    </source>
</evidence>
<proteinExistence type="inferred from homology"/>
<organism evidence="8 9">
    <name type="scientific">Paenibacillus aceris</name>
    <dbReference type="NCBI Taxonomy" id="869555"/>
    <lineage>
        <taxon>Bacteria</taxon>
        <taxon>Bacillati</taxon>
        <taxon>Bacillota</taxon>
        <taxon>Bacilli</taxon>
        <taxon>Bacillales</taxon>
        <taxon>Paenibacillaceae</taxon>
        <taxon>Paenibacillus</taxon>
    </lineage>
</organism>
<dbReference type="InterPro" id="IPR036922">
    <property type="entry name" value="Rieske_2Fe-2S_sf"/>
</dbReference>
<keyword evidence="1" id="KW-0001">2Fe-2S</keyword>
<evidence type="ECO:0000259" key="7">
    <source>
        <dbReference type="PROSITE" id="PS51296"/>
    </source>
</evidence>
<sequence length="591" mass="65197">MSVGLNWISAGNLEALIQVGAKVIRGGIAVFYHEDQVYAVDNRCPHLGFPLHMGSLCDGILTCHWHHARFDVCSGGTLDPWADDVPSYEVRVEGGEVWVNSVSRRAEGAEKYKHRLKEGLEQNIGIVIAKAVVGLIETGVPEQDIARIGIEFGTTYGTGWNAGLTILTAMAQSVDKLDKNGKILALYQGLVHVARGSSGRGARHLLSALPSTDVPFERLAEWYRSCIEVRDTQGAEKVLITAILKGIDTKSLSDMMLVAATDHFYLDGGHVFDFHSKAFEALEWAEVSQKERILTSLVPMMARPTRSEELHQWQAPLNLVEPINQAVNELTQSAAQRKLAGGSTDSRQHTALSAETEERLLQQLLSDKPEQTIALLRDLLIAGTAPAQLAQFVALAAAERIVRFHTQNDFSDWISVLHTFTYAHAVHERLLQSDEPLLQRAIFHGAVSVYLDRFLNVPTAARPKPTGSAAPADPKELLDLLDQRQQVGPASQWVMDYIHGGGELGALINTLGHALLREDAEFHTFQMYEAAVAEYDRWQAASGSLAEKAKETMLLACTRYLAAHAPTARELPHTAKIAWRLHKGERLFEEE</sequence>
<evidence type="ECO:0000256" key="3">
    <source>
        <dbReference type="ARBA" id="ARBA00023004"/>
    </source>
</evidence>
<name>A0ABS4I212_9BACL</name>
<dbReference type="RefSeq" id="WP_167059784.1">
    <property type="nucleotide sequence ID" value="NZ_JAAOZR010000023.1"/>
</dbReference>
<evidence type="ECO:0000256" key="2">
    <source>
        <dbReference type="ARBA" id="ARBA00022723"/>
    </source>
</evidence>
<keyword evidence="2" id="KW-0479">Metal-binding</keyword>